<proteinExistence type="predicted"/>
<dbReference type="Pfam" id="PF04397">
    <property type="entry name" value="LytTR"/>
    <property type="match status" value="1"/>
</dbReference>
<keyword evidence="4" id="KW-0238">DNA-binding</keyword>
<dbReference type="EMBL" id="QWDC01000002">
    <property type="protein sequence ID" value="RFZ92311.1"/>
    <property type="molecule type" value="Genomic_DNA"/>
</dbReference>
<dbReference type="InterPro" id="IPR046947">
    <property type="entry name" value="LytR-like"/>
</dbReference>
<dbReference type="SUPFAM" id="SSF52172">
    <property type="entry name" value="CheY-like"/>
    <property type="match status" value="1"/>
</dbReference>
<dbReference type="RefSeq" id="WP_117392022.1">
    <property type="nucleotide sequence ID" value="NZ_QWDC01000002.1"/>
</dbReference>
<organism evidence="4 5">
    <name type="scientific">Mucilaginibacter conchicola</name>
    <dbReference type="NCBI Taxonomy" id="2303333"/>
    <lineage>
        <taxon>Bacteria</taxon>
        <taxon>Pseudomonadati</taxon>
        <taxon>Bacteroidota</taxon>
        <taxon>Sphingobacteriia</taxon>
        <taxon>Sphingobacteriales</taxon>
        <taxon>Sphingobacteriaceae</taxon>
        <taxon>Mucilaginibacter</taxon>
    </lineage>
</organism>
<sequence>MRVVIIEDEPRTARELKSILEGIDAKIEVLAILSSVTNAVKWFKEHQSPDLIFSDIQLGDGLSFEIFKQIETPAPVVFCTAYDQYAMAAFDSNGIDYLLKPLEESMVEKSLNKYRRVKAHLAGDSFASHLDKAMAQLDIAYKQSLLVHFREKIIPVKTADIQYVYAANGAVLLHTTTNDDYVVQYTIDQLEQMLKPNNFFRANRQFIINREVVENIEHYFNRRLFVKLNCTTPEKIIISRLRAQDFLRWIEQSG</sequence>
<keyword evidence="1" id="KW-0597">Phosphoprotein</keyword>
<dbReference type="Gene3D" id="3.40.50.2300">
    <property type="match status" value="1"/>
</dbReference>
<evidence type="ECO:0000259" key="2">
    <source>
        <dbReference type="PROSITE" id="PS50110"/>
    </source>
</evidence>
<dbReference type="InterPro" id="IPR011006">
    <property type="entry name" value="CheY-like_superfamily"/>
</dbReference>
<dbReference type="SMART" id="SM00850">
    <property type="entry name" value="LytTR"/>
    <property type="match status" value="1"/>
</dbReference>
<dbReference type="AlphaFoldDB" id="A0A372NTS5"/>
<evidence type="ECO:0000256" key="1">
    <source>
        <dbReference type="PROSITE-ProRule" id="PRU00169"/>
    </source>
</evidence>
<dbReference type="InterPro" id="IPR001789">
    <property type="entry name" value="Sig_transdc_resp-reg_receiver"/>
</dbReference>
<evidence type="ECO:0000313" key="4">
    <source>
        <dbReference type="EMBL" id="RFZ92311.1"/>
    </source>
</evidence>
<dbReference type="SMART" id="SM00448">
    <property type="entry name" value="REC"/>
    <property type="match status" value="1"/>
</dbReference>
<feature type="domain" description="Response regulatory" evidence="2">
    <location>
        <begin position="2"/>
        <end position="115"/>
    </location>
</feature>
<protein>
    <submittedName>
        <fullName evidence="4">DNA-binding response regulator</fullName>
    </submittedName>
</protein>
<evidence type="ECO:0000313" key="5">
    <source>
        <dbReference type="Proteomes" id="UP000264217"/>
    </source>
</evidence>
<name>A0A372NTS5_9SPHI</name>
<feature type="domain" description="HTH LytTR-type" evidence="3">
    <location>
        <begin position="145"/>
        <end position="252"/>
    </location>
</feature>
<dbReference type="OrthoDB" id="9787344at2"/>
<feature type="modified residue" description="4-aspartylphosphate" evidence="1">
    <location>
        <position position="55"/>
    </location>
</feature>
<dbReference type="GO" id="GO:0000156">
    <property type="term" value="F:phosphorelay response regulator activity"/>
    <property type="evidence" value="ECO:0007669"/>
    <property type="project" value="InterPro"/>
</dbReference>
<dbReference type="Pfam" id="PF00072">
    <property type="entry name" value="Response_reg"/>
    <property type="match status" value="1"/>
</dbReference>
<dbReference type="PANTHER" id="PTHR37299">
    <property type="entry name" value="TRANSCRIPTIONAL REGULATOR-RELATED"/>
    <property type="match status" value="1"/>
</dbReference>
<dbReference type="Proteomes" id="UP000264217">
    <property type="component" value="Unassembled WGS sequence"/>
</dbReference>
<dbReference type="PROSITE" id="PS50110">
    <property type="entry name" value="RESPONSE_REGULATORY"/>
    <property type="match status" value="1"/>
</dbReference>
<accession>A0A372NTS5</accession>
<dbReference type="GO" id="GO:0003677">
    <property type="term" value="F:DNA binding"/>
    <property type="evidence" value="ECO:0007669"/>
    <property type="project" value="UniProtKB-KW"/>
</dbReference>
<reference evidence="4 5" key="1">
    <citation type="submission" date="2018-08" db="EMBL/GenBank/DDBJ databases">
        <title>Mucilaginibacter sp. MYSH2.</title>
        <authorList>
            <person name="Seo T."/>
        </authorList>
    </citation>
    <scope>NUCLEOTIDE SEQUENCE [LARGE SCALE GENOMIC DNA]</scope>
    <source>
        <strain evidence="4 5">MYSH2</strain>
    </source>
</reference>
<gene>
    <name evidence="4" type="ORF">D0C36_12820</name>
</gene>
<dbReference type="PROSITE" id="PS50930">
    <property type="entry name" value="HTH_LYTTR"/>
    <property type="match status" value="1"/>
</dbReference>
<evidence type="ECO:0000259" key="3">
    <source>
        <dbReference type="PROSITE" id="PS50930"/>
    </source>
</evidence>
<dbReference type="InterPro" id="IPR007492">
    <property type="entry name" value="LytTR_DNA-bd_dom"/>
</dbReference>
<dbReference type="Gene3D" id="2.40.50.1020">
    <property type="entry name" value="LytTr DNA-binding domain"/>
    <property type="match status" value="1"/>
</dbReference>
<dbReference type="PANTHER" id="PTHR37299:SF1">
    <property type="entry name" value="STAGE 0 SPORULATION PROTEIN A HOMOLOG"/>
    <property type="match status" value="1"/>
</dbReference>
<comment type="caution">
    <text evidence="4">The sequence shown here is derived from an EMBL/GenBank/DDBJ whole genome shotgun (WGS) entry which is preliminary data.</text>
</comment>
<keyword evidence="5" id="KW-1185">Reference proteome</keyword>